<evidence type="ECO:0000259" key="1">
    <source>
        <dbReference type="Pfam" id="PF02627"/>
    </source>
</evidence>
<dbReference type="Gene3D" id="1.20.1290.10">
    <property type="entry name" value="AhpD-like"/>
    <property type="match status" value="1"/>
</dbReference>
<dbReference type="SUPFAM" id="SSF69118">
    <property type="entry name" value="AhpD-like"/>
    <property type="match status" value="1"/>
</dbReference>
<accession>A0A8J3C9U3</accession>
<protein>
    <recommendedName>
        <fullName evidence="1">Carboxymuconolactone decarboxylase-like domain-containing protein</fullName>
    </recommendedName>
</protein>
<name>A0A8J3C9U3_9PSEU</name>
<gene>
    <name evidence="2" type="ORF">GCM10012275_04000</name>
</gene>
<dbReference type="AlphaFoldDB" id="A0A8J3C9U3"/>
<evidence type="ECO:0000313" key="2">
    <source>
        <dbReference type="EMBL" id="GGM35990.1"/>
    </source>
</evidence>
<keyword evidence="3" id="KW-1185">Reference proteome</keyword>
<dbReference type="Proteomes" id="UP000637578">
    <property type="component" value="Unassembled WGS sequence"/>
</dbReference>
<dbReference type="PANTHER" id="PTHR33570:SF2">
    <property type="entry name" value="CARBOXYMUCONOLACTONE DECARBOXYLASE-LIKE DOMAIN-CONTAINING PROTEIN"/>
    <property type="match status" value="1"/>
</dbReference>
<sequence>MSLDELHQRGRKTFAHLVPDGEERLDTIFRAAPALGELAVGTVYGHLHHRHVLDPRTREAAALAATIAAGCTETPLLLQVRIGLAAGLAPAEVVELLVASAAYAGVPRAMQALGRVEEVLGEAGTPLPTFPAPRAALLGLLDRLRAGDDDAIAEHLDPEFTRRAALAELRTLASTPASVQVLTTSPATALAVFAENDDDRPLAVVHAMTHAGRIADLACLRPGG</sequence>
<organism evidence="2 3">
    <name type="scientific">Longimycelium tulufanense</name>
    <dbReference type="NCBI Taxonomy" id="907463"/>
    <lineage>
        <taxon>Bacteria</taxon>
        <taxon>Bacillati</taxon>
        <taxon>Actinomycetota</taxon>
        <taxon>Actinomycetes</taxon>
        <taxon>Pseudonocardiales</taxon>
        <taxon>Pseudonocardiaceae</taxon>
        <taxon>Longimycelium</taxon>
    </lineage>
</organism>
<proteinExistence type="predicted"/>
<dbReference type="Pfam" id="PF02627">
    <property type="entry name" value="CMD"/>
    <property type="match status" value="1"/>
</dbReference>
<evidence type="ECO:0000313" key="3">
    <source>
        <dbReference type="Proteomes" id="UP000637578"/>
    </source>
</evidence>
<dbReference type="GO" id="GO:0051920">
    <property type="term" value="F:peroxiredoxin activity"/>
    <property type="evidence" value="ECO:0007669"/>
    <property type="project" value="InterPro"/>
</dbReference>
<dbReference type="EMBL" id="BMMK01000001">
    <property type="protein sequence ID" value="GGM35990.1"/>
    <property type="molecule type" value="Genomic_DNA"/>
</dbReference>
<dbReference type="PANTHER" id="PTHR33570">
    <property type="entry name" value="4-CARBOXYMUCONOLACTONE DECARBOXYLASE FAMILY PROTEIN"/>
    <property type="match status" value="1"/>
</dbReference>
<reference evidence="2" key="2">
    <citation type="submission" date="2020-09" db="EMBL/GenBank/DDBJ databases">
        <authorList>
            <person name="Sun Q."/>
            <person name="Zhou Y."/>
        </authorList>
    </citation>
    <scope>NUCLEOTIDE SEQUENCE</scope>
    <source>
        <strain evidence="2">CGMCC 4.5737</strain>
    </source>
</reference>
<dbReference type="InterPro" id="IPR029032">
    <property type="entry name" value="AhpD-like"/>
</dbReference>
<dbReference type="RefSeq" id="WP_189053156.1">
    <property type="nucleotide sequence ID" value="NZ_BMMK01000001.1"/>
</dbReference>
<feature type="domain" description="Carboxymuconolactone decarboxylase-like" evidence="1">
    <location>
        <begin position="46"/>
        <end position="117"/>
    </location>
</feature>
<comment type="caution">
    <text evidence="2">The sequence shown here is derived from an EMBL/GenBank/DDBJ whole genome shotgun (WGS) entry which is preliminary data.</text>
</comment>
<dbReference type="InterPro" id="IPR003779">
    <property type="entry name" value="CMD-like"/>
</dbReference>
<dbReference type="InterPro" id="IPR052512">
    <property type="entry name" value="4CMD/NDH-1_regulator"/>
</dbReference>
<reference evidence="2" key="1">
    <citation type="journal article" date="2014" name="Int. J. Syst. Evol. Microbiol.">
        <title>Complete genome sequence of Corynebacterium casei LMG S-19264T (=DSM 44701T), isolated from a smear-ripened cheese.</title>
        <authorList>
            <consortium name="US DOE Joint Genome Institute (JGI-PGF)"/>
            <person name="Walter F."/>
            <person name="Albersmeier A."/>
            <person name="Kalinowski J."/>
            <person name="Ruckert C."/>
        </authorList>
    </citation>
    <scope>NUCLEOTIDE SEQUENCE</scope>
    <source>
        <strain evidence="2">CGMCC 4.5737</strain>
    </source>
</reference>